<accession>A0AAD5WTK7</accession>
<name>A0AAD5WTK7_9PEZI</name>
<dbReference type="AlphaFoldDB" id="A0AAD5WTK7"/>
<protein>
    <submittedName>
        <fullName evidence="2">Uncharacterized protein</fullName>
    </submittedName>
</protein>
<organism evidence="2 3">
    <name type="scientific">Zalerion maritima</name>
    <dbReference type="NCBI Taxonomy" id="339359"/>
    <lineage>
        <taxon>Eukaryota</taxon>
        <taxon>Fungi</taxon>
        <taxon>Dikarya</taxon>
        <taxon>Ascomycota</taxon>
        <taxon>Pezizomycotina</taxon>
        <taxon>Sordariomycetes</taxon>
        <taxon>Lulworthiomycetidae</taxon>
        <taxon>Lulworthiales</taxon>
        <taxon>Lulworthiaceae</taxon>
        <taxon>Zalerion</taxon>
    </lineage>
</organism>
<evidence type="ECO:0000313" key="3">
    <source>
        <dbReference type="Proteomes" id="UP001201980"/>
    </source>
</evidence>
<dbReference type="EMBL" id="JAKWBI020000150">
    <property type="protein sequence ID" value="KAJ2901475.1"/>
    <property type="molecule type" value="Genomic_DNA"/>
</dbReference>
<evidence type="ECO:0000313" key="2">
    <source>
        <dbReference type="EMBL" id="KAJ2901475.1"/>
    </source>
</evidence>
<sequence>MSNQIAAPIPIALRRETRIITTDEVVAGVQQSTAVSSTPVRGIKEDDYSVPAPPPPSPINFPRESWTPMKRH</sequence>
<dbReference type="Proteomes" id="UP001201980">
    <property type="component" value="Unassembled WGS sequence"/>
</dbReference>
<proteinExistence type="predicted"/>
<gene>
    <name evidence="2" type="ORF">MKZ38_001816</name>
</gene>
<comment type="caution">
    <text evidence="2">The sequence shown here is derived from an EMBL/GenBank/DDBJ whole genome shotgun (WGS) entry which is preliminary data.</text>
</comment>
<feature type="region of interest" description="Disordered" evidence="1">
    <location>
        <begin position="31"/>
        <end position="72"/>
    </location>
</feature>
<evidence type="ECO:0000256" key="1">
    <source>
        <dbReference type="SAM" id="MobiDB-lite"/>
    </source>
</evidence>
<keyword evidence="3" id="KW-1185">Reference proteome</keyword>
<reference evidence="2" key="1">
    <citation type="submission" date="2022-07" db="EMBL/GenBank/DDBJ databases">
        <title>Draft genome sequence of Zalerion maritima ATCC 34329, a (micro)plastics degrading marine fungus.</title>
        <authorList>
            <person name="Paco A."/>
            <person name="Goncalves M.F.M."/>
            <person name="Rocha-Santos T.A.P."/>
            <person name="Alves A."/>
        </authorList>
    </citation>
    <scope>NUCLEOTIDE SEQUENCE</scope>
    <source>
        <strain evidence="2">ATCC 34329</strain>
    </source>
</reference>